<dbReference type="GeneID" id="105222487"/>
<evidence type="ECO:0000313" key="4">
    <source>
        <dbReference type="RefSeq" id="XP_049306577.1"/>
    </source>
</evidence>
<evidence type="ECO:0000256" key="2">
    <source>
        <dbReference type="SAM" id="SignalP"/>
    </source>
</evidence>
<gene>
    <name evidence="4 5 6 7 8 9 10 11" type="primary">LOC105222487</name>
</gene>
<organism evidence="3 4">
    <name type="scientific">Bactrocera dorsalis</name>
    <name type="common">Oriental fruit fly</name>
    <name type="synonym">Dacus dorsalis</name>
    <dbReference type="NCBI Taxonomy" id="27457"/>
    <lineage>
        <taxon>Eukaryota</taxon>
        <taxon>Metazoa</taxon>
        <taxon>Ecdysozoa</taxon>
        <taxon>Arthropoda</taxon>
        <taxon>Hexapoda</taxon>
        <taxon>Insecta</taxon>
        <taxon>Pterygota</taxon>
        <taxon>Neoptera</taxon>
        <taxon>Endopterygota</taxon>
        <taxon>Diptera</taxon>
        <taxon>Brachycera</taxon>
        <taxon>Muscomorpha</taxon>
        <taxon>Tephritoidea</taxon>
        <taxon>Tephritidae</taxon>
        <taxon>Bactrocera</taxon>
        <taxon>Bactrocera</taxon>
    </lineage>
</organism>
<feature type="signal peptide" evidence="2">
    <location>
        <begin position="1"/>
        <end position="19"/>
    </location>
</feature>
<proteinExistence type="predicted"/>
<feature type="transmembrane region" description="Helical" evidence="1">
    <location>
        <begin position="34"/>
        <end position="56"/>
    </location>
</feature>
<reference evidence="3 4" key="1">
    <citation type="submission" date="2025-05" db="UniProtKB">
        <authorList>
            <consortium name="RefSeq"/>
        </authorList>
    </citation>
    <scope>NUCLEOTIDE SEQUENCE [LARGE SCALE GENOMIC DNA]</scope>
    <source>
        <tissue evidence="4 5">Adult</tissue>
    </source>
</reference>
<keyword evidence="3" id="KW-1185">Reference proteome</keyword>
<dbReference type="RefSeq" id="XP_049306585.1">
    <property type="nucleotide sequence ID" value="XM_049450628.1"/>
</dbReference>
<evidence type="ECO:0000313" key="3">
    <source>
        <dbReference type="Proteomes" id="UP001652620"/>
    </source>
</evidence>
<dbReference type="RefSeq" id="XP_049306579.1">
    <property type="nucleotide sequence ID" value="XM_049450622.1"/>
</dbReference>
<evidence type="ECO:0000313" key="10">
    <source>
        <dbReference type="RefSeq" id="XP_049306584.1"/>
    </source>
</evidence>
<keyword evidence="1" id="KW-0812">Transmembrane</keyword>
<evidence type="ECO:0000313" key="8">
    <source>
        <dbReference type="RefSeq" id="XP_049306582.1"/>
    </source>
</evidence>
<sequence>MQNLSISCSLVCLIILGSAALVGAFGVCQRQISAILITGVMYLLAALFALFTLMIIHFKRQQGRPMLDSDYDGTVDGIVARPGGVAIMAKPLLGARIFLTSWSLDLGWGGVVLCGITSVLWILLSKIMRYNPFSALMI</sequence>
<name>A0ABM3JBI3_BACDO</name>
<dbReference type="RefSeq" id="XP_049306582.1">
    <property type="nucleotide sequence ID" value="XM_049450625.1"/>
</dbReference>
<dbReference type="RefSeq" id="XP_049306583.1">
    <property type="nucleotide sequence ID" value="XM_049450626.1"/>
</dbReference>
<dbReference type="RefSeq" id="XP_049306581.1">
    <property type="nucleotide sequence ID" value="XM_049450624.1"/>
</dbReference>
<dbReference type="RefSeq" id="XP_049306578.1">
    <property type="nucleotide sequence ID" value="XM_049450621.1"/>
</dbReference>
<accession>A0ABM3JBI3</accession>
<feature type="transmembrane region" description="Helical" evidence="1">
    <location>
        <begin position="106"/>
        <end position="124"/>
    </location>
</feature>
<dbReference type="RefSeq" id="XP_049306577.1">
    <property type="nucleotide sequence ID" value="XM_049450620.1"/>
</dbReference>
<keyword evidence="2" id="KW-0732">Signal</keyword>
<evidence type="ECO:0000313" key="6">
    <source>
        <dbReference type="RefSeq" id="XP_049306579.1"/>
    </source>
</evidence>
<dbReference type="Gene3D" id="1.20.140.150">
    <property type="match status" value="1"/>
</dbReference>
<evidence type="ECO:0000313" key="11">
    <source>
        <dbReference type="RefSeq" id="XP_049306585.1"/>
    </source>
</evidence>
<feature type="chain" id="PRO_5045024706" evidence="2">
    <location>
        <begin position="20"/>
        <end position="138"/>
    </location>
</feature>
<protein>
    <submittedName>
        <fullName evidence="4 5">Uncharacterized protein LOC105222487 isoform X2</fullName>
    </submittedName>
</protein>
<keyword evidence="1" id="KW-1133">Transmembrane helix</keyword>
<evidence type="ECO:0000313" key="7">
    <source>
        <dbReference type="RefSeq" id="XP_049306581.1"/>
    </source>
</evidence>
<keyword evidence="1" id="KW-0472">Membrane</keyword>
<evidence type="ECO:0000256" key="1">
    <source>
        <dbReference type="SAM" id="Phobius"/>
    </source>
</evidence>
<evidence type="ECO:0000313" key="5">
    <source>
        <dbReference type="RefSeq" id="XP_049306578.1"/>
    </source>
</evidence>
<dbReference type="Proteomes" id="UP001652620">
    <property type="component" value="Chromosome 2"/>
</dbReference>
<evidence type="ECO:0000313" key="9">
    <source>
        <dbReference type="RefSeq" id="XP_049306583.1"/>
    </source>
</evidence>
<dbReference type="RefSeq" id="XP_049306584.1">
    <property type="nucleotide sequence ID" value="XM_049450627.1"/>
</dbReference>